<dbReference type="InterPro" id="IPR036366">
    <property type="entry name" value="PGBDSf"/>
</dbReference>
<accession>A0A1W6KDD2</accession>
<feature type="compositionally biased region" description="Low complexity" evidence="1">
    <location>
        <begin position="96"/>
        <end position="115"/>
    </location>
</feature>
<protein>
    <submittedName>
        <fullName evidence="4">Putative peptidoglycan binding domain protein</fullName>
    </submittedName>
</protein>
<dbReference type="InterPro" id="IPR036365">
    <property type="entry name" value="PGBD-like_sf"/>
</dbReference>
<evidence type="ECO:0000256" key="1">
    <source>
        <dbReference type="SAM" id="MobiDB-lite"/>
    </source>
</evidence>
<reference evidence="4 5" key="1">
    <citation type="submission" date="2017-04" db="EMBL/GenBank/DDBJ databases">
        <title>Genome Sequence of Marinobacter salarius strain SMR5 Isolated from a culture of the Diatom Skeletonema marinoi.</title>
        <authorList>
            <person name="Topel M."/>
            <person name="Pinder M.I.M."/>
            <person name="Johansson O.N."/>
            <person name="Kourtchenko O."/>
            <person name="Godhe A."/>
            <person name="Clarke A.K."/>
        </authorList>
    </citation>
    <scope>NUCLEOTIDE SEQUENCE [LARGE SCALE GENOMIC DNA]</scope>
    <source>
        <strain evidence="4 5">SMR5</strain>
    </source>
</reference>
<feature type="compositionally biased region" description="Acidic residues" evidence="1">
    <location>
        <begin position="116"/>
        <end position="141"/>
    </location>
</feature>
<dbReference type="AlphaFoldDB" id="A0A1W6KDD2"/>
<gene>
    <name evidence="4" type="ORF">MARSALSMR5_03279</name>
</gene>
<sequence>MARQIFTHTRILAAILAGAMALAAAPVASANDTVALKNALYAAGYDINNVSPQMDDTTRSALTAFQKDQGLNASGVLDDATKKALGMVHVQVAAAGSSGNAGASQDAGTSSAAAEPEADEPAEQAQEDDIEEDDDGGWSFF</sequence>
<dbReference type="Proteomes" id="UP000193100">
    <property type="component" value="Chromosome"/>
</dbReference>
<dbReference type="SUPFAM" id="SSF47090">
    <property type="entry name" value="PGBD-like"/>
    <property type="match status" value="1"/>
</dbReference>
<evidence type="ECO:0000256" key="2">
    <source>
        <dbReference type="SAM" id="SignalP"/>
    </source>
</evidence>
<evidence type="ECO:0000313" key="5">
    <source>
        <dbReference type="Proteomes" id="UP000193100"/>
    </source>
</evidence>
<feature type="signal peptide" evidence="2">
    <location>
        <begin position="1"/>
        <end position="30"/>
    </location>
</feature>
<dbReference type="InterPro" id="IPR002477">
    <property type="entry name" value="Peptidoglycan-bd-like"/>
</dbReference>
<dbReference type="Pfam" id="PF01471">
    <property type="entry name" value="PG_binding_1"/>
    <property type="match status" value="1"/>
</dbReference>
<dbReference type="STRING" id="1420917.AU15_08435"/>
<organism evidence="4 5">
    <name type="scientific">Marinobacter salarius</name>
    <dbReference type="NCBI Taxonomy" id="1420917"/>
    <lineage>
        <taxon>Bacteria</taxon>
        <taxon>Pseudomonadati</taxon>
        <taxon>Pseudomonadota</taxon>
        <taxon>Gammaproteobacteria</taxon>
        <taxon>Pseudomonadales</taxon>
        <taxon>Marinobacteraceae</taxon>
        <taxon>Marinobacter</taxon>
    </lineage>
</organism>
<feature type="chain" id="PRO_5012303548" evidence="2">
    <location>
        <begin position="31"/>
        <end position="141"/>
    </location>
</feature>
<dbReference type="Gene3D" id="1.10.101.10">
    <property type="entry name" value="PGBD-like superfamily/PGBD"/>
    <property type="match status" value="1"/>
</dbReference>
<feature type="region of interest" description="Disordered" evidence="1">
    <location>
        <begin position="96"/>
        <end position="141"/>
    </location>
</feature>
<dbReference type="RefSeq" id="WP_164732079.1">
    <property type="nucleotide sequence ID" value="NZ_CP020931.1"/>
</dbReference>
<dbReference type="GeneID" id="77257205"/>
<evidence type="ECO:0000313" key="4">
    <source>
        <dbReference type="EMBL" id="ARM85319.1"/>
    </source>
</evidence>
<evidence type="ECO:0000259" key="3">
    <source>
        <dbReference type="Pfam" id="PF01471"/>
    </source>
</evidence>
<proteinExistence type="predicted"/>
<dbReference type="EMBL" id="CP020931">
    <property type="protein sequence ID" value="ARM85319.1"/>
    <property type="molecule type" value="Genomic_DNA"/>
</dbReference>
<feature type="domain" description="Peptidoglycan binding-like" evidence="3">
    <location>
        <begin position="30"/>
        <end position="85"/>
    </location>
</feature>
<name>A0A1W6KDD2_9GAMM</name>
<keyword evidence="2" id="KW-0732">Signal</keyword>